<protein>
    <submittedName>
        <fullName evidence="1">Uncharacterized protein</fullName>
    </submittedName>
</protein>
<comment type="caution">
    <text evidence="1">The sequence shown here is derived from an EMBL/GenBank/DDBJ whole genome shotgun (WGS) entry which is preliminary data.</text>
</comment>
<keyword evidence="2" id="KW-1185">Reference proteome</keyword>
<name>A0AAE1BTC6_PETCI</name>
<evidence type="ECO:0000313" key="1">
    <source>
        <dbReference type="EMBL" id="KAK3856656.1"/>
    </source>
</evidence>
<sequence length="107" mass="12237">MIIHQKWYKMLFLMHKKMPKGQARHSRLGNHEVQGEAGKAELVWSVAGVQRLALFDESWLPPRSPSCSVTEGAFSDQSLARLLIGQRSRPEQSSAECKHHLIHQFTF</sequence>
<dbReference type="AlphaFoldDB" id="A0AAE1BTC6"/>
<reference evidence="1" key="1">
    <citation type="submission" date="2023-10" db="EMBL/GenBank/DDBJ databases">
        <title>Genome assemblies of two species of porcelain crab, Petrolisthes cinctipes and Petrolisthes manimaculis (Anomura: Porcellanidae).</title>
        <authorList>
            <person name="Angst P."/>
        </authorList>
    </citation>
    <scope>NUCLEOTIDE SEQUENCE</scope>
    <source>
        <strain evidence="1">PB745_01</strain>
        <tissue evidence="1">Gill</tissue>
    </source>
</reference>
<dbReference type="Proteomes" id="UP001286313">
    <property type="component" value="Unassembled WGS sequence"/>
</dbReference>
<accession>A0AAE1BTC6</accession>
<proteinExistence type="predicted"/>
<organism evidence="1 2">
    <name type="scientific">Petrolisthes cinctipes</name>
    <name type="common">Flat porcelain crab</name>
    <dbReference type="NCBI Taxonomy" id="88211"/>
    <lineage>
        <taxon>Eukaryota</taxon>
        <taxon>Metazoa</taxon>
        <taxon>Ecdysozoa</taxon>
        <taxon>Arthropoda</taxon>
        <taxon>Crustacea</taxon>
        <taxon>Multicrustacea</taxon>
        <taxon>Malacostraca</taxon>
        <taxon>Eumalacostraca</taxon>
        <taxon>Eucarida</taxon>
        <taxon>Decapoda</taxon>
        <taxon>Pleocyemata</taxon>
        <taxon>Anomura</taxon>
        <taxon>Galatheoidea</taxon>
        <taxon>Porcellanidae</taxon>
        <taxon>Petrolisthes</taxon>
    </lineage>
</organism>
<evidence type="ECO:0000313" key="2">
    <source>
        <dbReference type="Proteomes" id="UP001286313"/>
    </source>
</evidence>
<gene>
    <name evidence="1" type="ORF">Pcinc_037029</name>
</gene>
<dbReference type="EMBL" id="JAWQEG010005818">
    <property type="protein sequence ID" value="KAK3856656.1"/>
    <property type="molecule type" value="Genomic_DNA"/>
</dbReference>